<dbReference type="SUPFAM" id="SSF103190">
    <property type="entry name" value="Sensory domain-like"/>
    <property type="match status" value="1"/>
</dbReference>
<dbReference type="InterPro" id="IPR000014">
    <property type="entry name" value="PAS"/>
</dbReference>
<dbReference type="Gene3D" id="3.30.565.10">
    <property type="entry name" value="Histidine kinase-like ATPase, C-terminal domain"/>
    <property type="match status" value="1"/>
</dbReference>
<dbReference type="GO" id="GO:0005524">
    <property type="term" value="F:ATP binding"/>
    <property type="evidence" value="ECO:0007669"/>
    <property type="project" value="UniProtKB-KW"/>
</dbReference>
<evidence type="ECO:0000256" key="14">
    <source>
        <dbReference type="SAM" id="Phobius"/>
    </source>
</evidence>
<comment type="caution">
    <text evidence="16">The sequence shown here is derived from an EMBL/GenBank/DDBJ whole genome shotgun (WGS) entry which is preliminary data.</text>
</comment>
<dbReference type="Pfam" id="PF17203">
    <property type="entry name" value="sCache_3_2"/>
    <property type="match status" value="1"/>
</dbReference>
<keyword evidence="9" id="KW-0418">Kinase</keyword>
<evidence type="ECO:0000256" key="4">
    <source>
        <dbReference type="ARBA" id="ARBA00022475"/>
    </source>
</evidence>
<dbReference type="Proteomes" id="UP001595685">
    <property type="component" value="Unassembled WGS sequence"/>
</dbReference>
<dbReference type="InterPro" id="IPR016120">
    <property type="entry name" value="Sig_transdc_His_kin_SpoOB"/>
</dbReference>
<evidence type="ECO:0000256" key="13">
    <source>
        <dbReference type="ARBA" id="ARBA00023136"/>
    </source>
</evidence>
<dbReference type="CDD" id="cd00130">
    <property type="entry name" value="PAS"/>
    <property type="match status" value="1"/>
</dbReference>
<dbReference type="SMART" id="SM00387">
    <property type="entry name" value="HATPase_c"/>
    <property type="match status" value="1"/>
</dbReference>
<dbReference type="InterPro" id="IPR035965">
    <property type="entry name" value="PAS-like_dom_sf"/>
</dbReference>
<dbReference type="PANTHER" id="PTHR43065">
    <property type="entry name" value="SENSOR HISTIDINE KINASE"/>
    <property type="match status" value="1"/>
</dbReference>
<keyword evidence="10 16" id="KW-0067">ATP-binding</keyword>
<keyword evidence="4" id="KW-1003">Cell membrane</keyword>
<dbReference type="Pfam" id="PF02518">
    <property type="entry name" value="HATPase_c"/>
    <property type="match status" value="1"/>
</dbReference>
<gene>
    <name evidence="16" type="ORF">ACFOLH_02250</name>
</gene>
<dbReference type="EMBL" id="JBHRWW010000001">
    <property type="protein sequence ID" value="MFC3687159.1"/>
    <property type="molecule type" value="Genomic_DNA"/>
</dbReference>
<organism evidence="16 17">
    <name type="scientific">Aquipuribacter hungaricus</name>
    <dbReference type="NCBI Taxonomy" id="545624"/>
    <lineage>
        <taxon>Bacteria</taxon>
        <taxon>Bacillati</taxon>
        <taxon>Actinomycetota</taxon>
        <taxon>Actinomycetes</taxon>
        <taxon>Micrococcales</taxon>
        <taxon>Intrasporangiaceae</taxon>
        <taxon>Aquipuribacter</taxon>
    </lineage>
</organism>
<evidence type="ECO:0000256" key="9">
    <source>
        <dbReference type="ARBA" id="ARBA00022777"/>
    </source>
</evidence>
<dbReference type="RefSeq" id="WP_340291047.1">
    <property type="nucleotide sequence ID" value="NZ_JBBEOI010000029.1"/>
</dbReference>
<evidence type="ECO:0000256" key="2">
    <source>
        <dbReference type="ARBA" id="ARBA00004651"/>
    </source>
</evidence>
<dbReference type="Pfam" id="PF08448">
    <property type="entry name" value="PAS_4"/>
    <property type="match status" value="1"/>
</dbReference>
<evidence type="ECO:0000259" key="15">
    <source>
        <dbReference type="PROSITE" id="PS50109"/>
    </source>
</evidence>
<evidence type="ECO:0000256" key="6">
    <source>
        <dbReference type="ARBA" id="ARBA00022679"/>
    </source>
</evidence>
<dbReference type="SUPFAM" id="SSF55890">
    <property type="entry name" value="Sporulation response regulatory protein Spo0B"/>
    <property type="match status" value="1"/>
</dbReference>
<dbReference type="Gene3D" id="3.30.450.20">
    <property type="entry name" value="PAS domain"/>
    <property type="match status" value="2"/>
</dbReference>
<dbReference type="InterPro" id="IPR003594">
    <property type="entry name" value="HATPase_dom"/>
</dbReference>
<protein>
    <recommendedName>
        <fullName evidence="3">histidine kinase</fullName>
        <ecNumber evidence="3">2.7.13.3</ecNumber>
    </recommendedName>
</protein>
<keyword evidence="12" id="KW-0902">Two-component regulatory system</keyword>
<dbReference type="InterPro" id="IPR033463">
    <property type="entry name" value="sCache_3"/>
</dbReference>
<evidence type="ECO:0000256" key="3">
    <source>
        <dbReference type="ARBA" id="ARBA00012438"/>
    </source>
</evidence>
<keyword evidence="8" id="KW-0547">Nucleotide-binding</keyword>
<evidence type="ECO:0000256" key="5">
    <source>
        <dbReference type="ARBA" id="ARBA00022553"/>
    </source>
</evidence>
<keyword evidence="5" id="KW-0597">Phosphoprotein</keyword>
<accession>A0ABV7WBG9</accession>
<dbReference type="PROSITE" id="PS50109">
    <property type="entry name" value="HIS_KIN"/>
    <property type="match status" value="1"/>
</dbReference>
<dbReference type="InterPro" id="IPR029151">
    <property type="entry name" value="Sensor-like_sf"/>
</dbReference>
<keyword evidence="13 14" id="KW-0472">Membrane</keyword>
<dbReference type="EC" id="2.7.13.3" evidence="3"/>
<dbReference type="InterPro" id="IPR013656">
    <property type="entry name" value="PAS_4"/>
</dbReference>
<comment type="catalytic activity">
    <reaction evidence="1">
        <text>ATP + protein L-histidine = ADP + protein N-phospho-L-histidine.</text>
        <dbReference type="EC" id="2.7.13.3"/>
    </reaction>
</comment>
<evidence type="ECO:0000256" key="7">
    <source>
        <dbReference type="ARBA" id="ARBA00022692"/>
    </source>
</evidence>
<evidence type="ECO:0000256" key="1">
    <source>
        <dbReference type="ARBA" id="ARBA00000085"/>
    </source>
</evidence>
<proteinExistence type="predicted"/>
<dbReference type="InterPro" id="IPR005467">
    <property type="entry name" value="His_kinase_dom"/>
</dbReference>
<evidence type="ECO:0000313" key="17">
    <source>
        <dbReference type="Proteomes" id="UP001595685"/>
    </source>
</evidence>
<evidence type="ECO:0000256" key="8">
    <source>
        <dbReference type="ARBA" id="ARBA00022741"/>
    </source>
</evidence>
<dbReference type="PRINTS" id="PR00344">
    <property type="entry name" value="BCTRLSENSOR"/>
</dbReference>
<evidence type="ECO:0000313" key="16">
    <source>
        <dbReference type="EMBL" id="MFC3687159.1"/>
    </source>
</evidence>
<comment type="subcellular location">
    <subcellularLocation>
        <location evidence="2">Cell membrane</location>
        <topology evidence="2">Multi-pass membrane protein</topology>
    </subcellularLocation>
</comment>
<keyword evidence="11 14" id="KW-1133">Transmembrane helix</keyword>
<evidence type="ECO:0000256" key="10">
    <source>
        <dbReference type="ARBA" id="ARBA00022840"/>
    </source>
</evidence>
<evidence type="ECO:0000256" key="12">
    <source>
        <dbReference type="ARBA" id="ARBA00023012"/>
    </source>
</evidence>
<sequence>MPPAPDLRRWSLARQLLLLQGALVLLVVVVATGLAWADAAEDADEAAAQQVTAVARSVADSPDVLGAVGSAAPSSLLQPYAERVRRDTGTDFVVVMSPGRTRWSHPDPDQLGRPFLGTVAPALRGETFTETFTGTLGPSVRAVTPVLDPSGEVVALVSVGLSVDEVGDQLRAELPLLGAGALLVLAIAGAGTLLVARRLRRLTYGLGAEELSRMYACYDAVLHSVREGLVVLDPAGRVQLANDEARRLLGLPDDLAGRRADELGLPGGLVEVLAGDEVVHDAVHLARERVVVVSGAPAEVDGRVLGRVVTLRDRTDLRALAGDLDAARGLAESLRSQAHESANRLHTVVSLLELGRTEEAVGFAVDELAAVQALTDRVVGAVEEPVVAAVLLGKSAVAAERGVDLVLADGTELDADGLRDSGLVARDVVTLLGNLVDNAVDAAASAPAPRRVEVLVRRDGTDLLLEVADSGPGLDPATADEAFTRGWSTKPAGQGRPQGRGLGLALVGQTVRRLGGTVEVGRRDGAVFTVRLPLAARVPA</sequence>
<feature type="domain" description="Histidine kinase" evidence="15">
    <location>
        <begin position="431"/>
        <end position="536"/>
    </location>
</feature>
<keyword evidence="7 14" id="KW-0812">Transmembrane</keyword>
<dbReference type="InterPro" id="IPR004358">
    <property type="entry name" value="Sig_transdc_His_kin-like_C"/>
</dbReference>
<dbReference type="SUPFAM" id="SSF55785">
    <property type="entry name" value="PYP-like sensor domain (PAS domain)"/>
    <property type="match status" value="1"/>
</dbReference>
<name>A0ABV7WBG9_9MICO</name>
<dbReference type="InterPro" id="IPR036890">
    <property type="entry name" value="HATPase_C_sf"/>
</dbReference>
<feature type="transmembrane region" description="Helical" evidence="14">
    <location>
        <begin position="176"/>
        <end position="196"/>
    </location>
</feature>
<keyword evidence="17" id="KW-1185">Reference proteome</keyword>
<dbReference type="SMART" id="SM00091">
    <property type="entry name" value="PAS"/>
    <property type="match status" value="1"/>
</dbReference>
<keyword evidence="6" id="KW-0808">Transferase</keyword>
<evidence type="ECO:0000256" key="11">
    <source>
        <dbReference type="ARBA" id="ARBA00022989"/>
    </source>
</evidence>
<reference evidence="17" key="1">
    <citation type="journal article" date="2019" name="Int. J. Syst. Evol. Microbiol.">
        <title>The Global Catalogue of Microorganisms (GCM) 10K type strain sequencing project: providing services to taxonomists for standard genome sequencing and annotation.</title>
        <authorList>
            <consortium name="The Broad Institute Genomics Platform"/>
            <consortium name="The Broad Institute Genome Sequencing Center for Infectious Disease"/>
            <person name="Wu L."/>
            <person name="Ma J."/>
        </authorList>
    </citation>
    <scope>NUCLEOTIDE SEQUENCE [LARGE SCALE GENOMIC DNA]</scope>
    <source>
        <strain evidence="17">NCAIM B.02333</strain>
    </source>
</reference>
<dbReference type="SUPFAM" id="SSF55874">
    <property type="entry name" value="ATPase domain of HSP90 chaperone/DNA topoisomerase II/histidine kinase"/>
    <property type="match status" value="1"/>
</dbReference>